<dbReference type="EMBL" id="KK121020">
    <property type="protein sequence ID" value="KFM79568.1"/>
    <property type="molecule type" value="Genomic_DNA"/>
</dbReference>
<reference evidence="12 13" key="1">
    <citation type="submission" date="2013-11" db="EMBL/GenBank/DDBJ databases">
        <title>Genome sequencing of Stegodyphus mimosarum.</title>
        <authorList>
            <person name="Bechsgaard J."/>
        </authorList>
    </citation>
    <scope>NUCLEOTIDE SEQUENCE [LARGE SCALE GENOMIC DNA]</scope>
</reference>
<keyword evidence="4 9" id="KW-1133">Transmembrane helix</keyword>
<keyword evidence="10" id="KW-0732">Signal</keyword>
<dbReference type="GO" id="GO:0008188">
    <property type="term" value="F:neuropeptide receptor activity"/>
    <property type="evidence" value="ECO:0007669"/>
    <property type="project" value="TreeGrafter"/>
</dbReference>
<proteinExistence type="inferred from homology"/>
<dbReference type="PROSITE" id="PS50262">
    <property type="entry name" value="G_PROTEIN_RECEP_F1_2"/>
    <property type="match status" value="1"/>
</dbReference>
<evidence type="ECO:0000256" key="1">
    <source>
        <dbReference type="ARBA" id="ARBA00004141"/>
    </source>
</evidence>
<evidence type="ECO:0000256" key="2">
    <source>
        <dbReference type="ARBA" id="ARBA00010663"/>
    </source>
</evidence>
<dbReference type="Pfam" id="PF00001">
    <property type="entry name" value="7tm_1"/>
    <property type="match status" value="1"/>
</dbReference>
<feature type="transmembrane region" description="Helical" evidence="9">
    <location>
        <begin position="42"/>
        <end position="59"/>
    </location>
</feature>
<dbReference type="SUPFAM" id="SSF81321">
    <property type="entry name" value="Family A G protein-coupled receptor-like"/>
    <property type="match status" value="1"/>
</dbReference>
<dbReference type="InterPro" id="IPR000276">
    <property type="entry name" value="GPCR_Rhodpsn"/>
</dbReference>
<dbReference type="STRING" id="407821.A0A087UQC9"/>
<keyword evidence="3 9" id="KW-0812">Transmembrane</keyword>
<evidence type="ECO:0000256" key="8">
    <source>
        <dbReference type="ARBA" id="ARBA00023224"/>
    </source>
</evidence>
<dbReference type="PANTHER" id="PTHR24243:SF208">
    <property type="entry name" value="PYROKININ-1 RECEPTOR"/>
    <property type="match status" value="1"/>
</dbReference>
<dbReference type="Gene3D" id="1.20.1070.10">
    <property type="entry name" value="Rhodopsin 7-helix transmembrane proteins"/>
    <property type="match status" value="1"/>
</dbReference>
<gene>
    <name evidence="12" type="ORF">X975_07964</name>
</gene>
<keyword evidence="8" id="KW-0807">Transducer</keyword>
<dbReference type="PANTHER" id="PTHR24243">
    <property type="entry name" value="G-PROTEIN COUPLED RECEPTOR"/>
    <property type="match status" value="1"/>
</dbReference>
<evidence type="ECO:0000256" key="4">
    <source>
        <dbReference type="ARBA" id="ARBA00022989"/>
    </source>
</evidence>
<comment type="subcellular location">
    <subcellularLocation>
        <location evidence="1">Membrane</location>
        <topology evidence="1">Multi-pass membrane protein</topology>
    </subcellularLocation>
</comment>
<keyword evidence="7 12" id="KW-0675">Receptor</keyword>
<accession>A0A087UQC9</accession>
<keyword evidence="6 9" id="KW-0472">Membrane</keyword>
<evidence type="ECO:0000313" key="13">
    <source>
        <dbReference type="Proteomes" id="UP000054359"/>
    </source>
</evidence>
<evidence type="ECO:0000256" key="6">
    <source>
        <dbReference type="ARBA" id="ARBA00023136"/>
    </source>
</evidence>
<evidence type="ECO:0000256" key="7">
    <source>
        <dbReference type="ARBA" id="ARBA00023170"/>
    </source>
</evidence>
<protein>
    <submittedName>
        <fullName evidence="12">Neuropeptides capa receptor</fullName>
    </submittedName>
</protein>
<feature type="domain" description="G-protein coupled receptors family 1 profile" evidence="11">
    <location>
        <begin position="1"/>
        <end position="60"/>
    </location>
</feature>
<keyword evidence="5" id="KW-0297">G-protein coupled receptor</keyword>
<comment type="similarity">
    <text evidence="2">Belongs to the G-protein coupled receptor 1 family.</text>
</comment>
<sequence length="60" mass="7030">MLIAVVIAFFICWAPFHAQRLLAVYVAPKDWTRRLRIVNEILYYTAGCFYYFSATVNPIL</sequence>
<organism evidence="12 13">
    <name type="scientific">Stegodyphus mimosarum</name>
    <name type="common">African social velvet spider</name>
    <dbReference type="NCBI Taxonomy" id="407821"/>
    <lineage>
        <taxon>Eukaryota</taxon>
        <taxon>Metazoa</taxon>
        <taxon>Ecdysozoa</taxon>
        <taxon>Arthropoda</taxon>
        <taxon>Chelicerata</taxon>
        <taxon>Arachnida</taxon>
        <taxon>Araneae</taxon>
        <taxon>Araneomorphae</taxon>
        <taxon>Entelegynae</taxon>
        <taxon>Eresoidea</taxon>
        <taxon>Eresidae</taxon>
        <taxon>Stegodyphus</taxon>
    </lineage>
</organism>
<feature type="signal peptide" evidence="10">
    <location>
        <begin position="1"/>
        <end position="18"/>
    </location>
</feature>
<evidence type="ECO:0000256" key="5">
    <source>
        <dbReference type="ARBA" id="ARBA00023040"/>
    </source>
</evidence>
<evidence type="ECO:0000313" key="12">
    <source>
        <dbReference type="EMBL" id="KFM79568.1"/>
    </source>
</evidence>
<dbReference type="GO" id="GO:0005886">
    <property type="term" value="C:plasma membrane"/>
    <property type="evidence" value="ECO:0007669"/>
    <property type="project" value="TreeGrafter"/>
</dbReference>
<evidence type="ECO:0000259" key="11">
    <source>
        <dbReference type="PROSITE" id="PS50262"/>
    </source>
</evidence>
<keyword evidence="12" id="KW-0527">Neuropeptide</keyword>
<evidence type="ECO:0000256" key="3">
    <source>
        <dbReference type="ARBA" id="ARBA00022692"/>
    </source>
</evidence>
<dbReference type="AlphaFoldDB" id="A0A087UQC9"/>
<feature type="chain" id="PRO_5001830860" evidence="10">
    <location>
        <begin position="19"/>
        <end position="60"/>
    </location>
</feature>
<evidence type="ECO:0000256" key="9">
    <source>
        <dbReference type="SAM" id="Phobius"/>
    </source>
</evidence>
<dbReference type="OrthoDB" id="5962705at2759"/>
<dbReference type="Proteomes" id="UP000054359">
    <property type="component" value="Unassembled WGS sequence"/>
</dbReference>
<name>A0A087UQC9_STEMI</name>
<evidence type="ECO:0000256" key="10">
    <source>
        <dbReference type="SAM" id="SignalP"/>
    </source>
</evidence>
<feature type="non-terminal residue" evidence="12">
    <location>
        <position position="60"/>
    </location>
</feature>
<keyword evidence="13" id="KW-1185">Reference proteome</keyword>
<dbReference type="InterPro" id="IPR017452">
    <property type="entry name" value="GPCR_Rhodpsn_7TM"/>
</dbReference>